<dbReference type="InterPro" id="IPR036388">
    <property type="entry name" value="WH-like_DNA-bd_sf"/>
</dbReference>
<dbReference type="AlphaFoldDB" id="A0A1U7LXR4"/>
<keyword evidence="3" id="KW-0804">Transcription</keyword>
<dbReference type="SMART" id="SM00347">
    <property type="entry name" value="HTH_MARR"/>
    <property type="match status" value="1"/>
</dbReference>
<dbReference type="GO" id="GO:0003677">
    <property type="term" value="F:DNA binding"/>
    <property type="evidence" value="ECO:0007669"/>
    <property type="project" value="UniProtKB-KW"/>
</dbReference>
<keyword evidence="1" id="KW-0805">Transcription regulation</keyword>
<dbReference type="PANTHER" id="PTHR42756:SF1">
    <property type="entry name" value="TRANSCRIPTIONAL REPRESSOR OF EMRAB OPERON"/>
    <property type="match status" value="1"/>
</dbReference>
<name>A0A1U7LXR4_9FIRM</name>
<dbReference type="STRING" id="1465756.BIV18_00790"/>
<sequence length="142" mass="16547">MNLKTALMELQCEMVAERNLVNPKEITWLQYDILYQVEKEGEILPSDLSLILGVSRTKLSKALKSLKQMEYIEQLPNKLDGRELYTSLTDSGKELLESISEKHNSLYKIALESFDKEEQKEFIHLSNILSNELRKTRIEKDE</sequence>
<dbReference type="InterPro" id="IPR036390">
    <property type="entry name" value="WH_DNA-bd_sf"/>
</dbReference>
<keyword evidence="6" id="KW-1185">Reference proteome</keyword>
<evidence type="ECO:0000256" key="3">
    <source>
        <dbReference type="ARBA" id="ARBA00023163"/>
    </source>
</evidence>
<dbReference type="GO" id="GO:0003700">
    <property type="term" value="F:DNA-binding transcription factor activity"/>
    <property type="evidence" value="ECO:0007669"/>
    <property type="project" value="InterPro"/>
</dbReference>
<dbReference type="InterPro" id="IPR000835">
    <property type="entry name" value="HTH_MarR-typ"/>
</dbReference>
<evidence type="ECO:0000256" key="2">
    <source>
        <dbReference type="ARBA" id="ARBA00023125"/>
    </source>
</evidence>
<keyword evidence="2" id="KW-0238">DNA-binding</keyword>
<evidence type="ECO:0000313" key="6">
    <source>
        <dbReference type="Proteomes" id="UP000187166"/>
    </source>
</evidence>
<dbReference type="PROSITE" id="PS50995">
    <property type="entry name" value="HTH_MARR_2"/>
    <property type="match status" value="1"/>
</dbReference>
<gene>
    <name evidence="5" type="ORF">BIV18_00790</name>
</gene>
<reference evidence="5 6" key="1">
    <citation type="journal article" date="2016" name="Appl. Environ. Microbiol.">
        <title>Function and Phylogeny of Bacterial Butyryl Coenzyme A:Acetate Transferases and Their Diversity in the Proximal Colon of Swine.</title>
        <authorList>
            <person name="Trachsel J."/>
            <person name="Bayles D.O."/>
            <person name="Looft T."/>
            <person name="Levine U.Y."/>
            <person name="Allen H.K."/>
        </authorList>
    </citation>
    <scope>NUCLEOTIDE SEQUENCE [LARGE SCALE GENOMIC DNA]</scope>
    <source>
        <strain evidence="5 6">35-6-1</strain>
    </source>
</reference>
<comment type="caution">
    <text evidence="5">The sequence shown here is derived from an EMBL/GenBank/DDBJ whole genome shotgun (WGS) entry which is preliminary data.</text>
</comment>
<dbReference type="Gene3D" id="1.10.10.10">
    <property type="entry name" value="Winged helix-like DNA-binding domain superfamily/Winged helix DNA-binding domain"/>
    <property type="match status" value="1"/>
</dbReference>
<feature type="domain" description="HTH marR-type" evidence="4">
    <location>
        <begin position="1"/>
        <end position="131"/>
    </location>
</feature>
<evidence type="ECO:0000259" key="4">
    <source>
        <dbReference type="PROSITE" id="PS50995"/>
    </source>
</evidence>
<dbReference type="EMBL" id="MJIH01000001">
    <property type="protein sequence ID" value="OLR64183.1"/>
    <property type="molecule type" value="Genomic_DNA"/>
</dbReference>
<accession>A0A1U7LXR4</accession>
<organism evidence="5 6">
    <name type="scientific">Peptoniphilus porci</name>
    <dbReference type="NCBI Taxonomy" id="2652280"/>
    <lineage>
        <taxon>Bacteria</taxon>
        <taxon>Bacillati</taxon>
        <taxon>Bacillota</taxon>
        <taxon>Tissierellia</taxon>
        <taxon>Tissierellales</taxon>
        <taxon>Peptoniphilaceae</taxon>
        <taxon>Peptoniphilus</taxon>
    </lineage>
</organism>
<evidence type="ECO:0000313" key="5">
    <source>
        <dbReference type="EMBL" id="OLR64183.1"/>
    </source>
</evidence>
<dbReference type="SUPFAM" id="SSF46785">
    <property type="entry name" value="Winged helix' DNA-binding domain"/>
    <property type="match status" value="1"/>
</dbReference>
<dbReference type="Proteomes" id="UP000187166">
    <property type="component" value="Unassembled WGS sequence"/>
</dbReference>
<proteinExistence type="predicted"/>
<protein>
    <submittedName>
        <fullName evidence="5">MarR family transcriptional regulator</fullName>
    </submittedName>
</protein>
<dbReference type="Pfam" id="PF12802">
    <property type="entry name" value="MarR_2"/>
    <property type="match status" value="1"/>
</dbReference>
<evidence type="ECO:0000256" key="1">
    <source>
        <dbReference type="ARBA" id="ARBA00023015"/>
    </source>
</evidence>
<dbReference type="PANTHER" id="PTHR42756">
    <property type="entry name" value="TRANSCRIPTIONAL REGULATOR, MARR"/>
    <property type="match status" value="1"/>
</dbReference>